<accession>A0ABW1AR57</accession>
<dbReference type="EMBL" id="JBHSOG010000041">
    <property type="protein sequence ID" value="MFC5769783.1"/>
    <property type="molecule type" value="Genomic_DNA"/>
</dbReference>
<dbReference type="Proteomes" id="UP001595974">
    <property type="component" value="Unassembled WGS sequence"/>
</dbReference>
<reference evidence="2" key="1">
    <citation type="journal article" date="2019" name="Int. J. Syst. Evol. Microbiol.">
        <title>The Global Catalogue of Microorganisms (GCM) 10K type strain sequencing project: providing services to taxonomists for standard genome sequencing and annotation.</title>
        <authorList>
            <consortium name="The Broad Institute Genomics Platform"/>
            <consortium name="The Broad Institute Genome Sequencing Center for Infectious Disease"/>
            <person name="Wu L."/>
            <person name="Ma J."/>
        </authorList>
    </citation>
    <scope>NUCLEOTIDE SEQUENCE [LARGE SCALE GENOMIC DNA]</scope>
    <source>
        <strain evidence="2">SHR3</strain>
    </source>
</reference>
<sequence length="89" mass="10216">MKSHATEKILPENPRFHLPKGDGLFLPIPFLFVTERMQGDILSERAVILGSLPSPAREQQIKIFERYDPKSSFDAFQDILRLFGVEQES</sequence>
<proteinExistence type="predicted"/>
<name>A0ABW1AR57_9RHOO</name>
<dbReference type="RefSeq" id="WP_096447575.1">
    <property type="nucleotide sequence ID" value="NZ_JBHSOG010000041.1"/>
</dbReference>
<evidence type="ECO:0000313" key="2">
    <source>
        <dbReference type="Proteomes" id="UP001595974"/>
    </source>
</evidence>
<evidence type="ECO:0000313" key="1">
    <source>
        <dbReference type="EMBL" id="MFC5769783.1"/>
    </source>
</evidence>
<gene>
    <name evidence="1" type="ORF">ACFPTN_10405</name>
</gene>
<keyword evidence="2" id="KW-1185">Reference proteome</keyword>
<protein>
    <submittedName>
        <fullName evidence="1">Uncharacterized protein</fullName>
    </submittedName>
</protein>
<organism evidence="1 2">
    <name type="scientific">Thauera sinica</name>
    <dbReference type="NCBI Taxonomy" id="2665146"/>
    <lineage>
        <taxon>Bacteria</taxon>
        <taxon>Pseudomonadati</taxon>
        <taxon>Pseudomonadota</taxon>
        <taxon>Betaproteobacteria</taxon>
        <taxon>Rhodocyclales</taxon>
        <taxon>Zoogloeaceae</taxon>
        <taxon>Thauera</taxon>
    </lineage>
</organism>
<comment type="caution">
    <text evidence="1">The sequence shown here is derived from an EMBL/GenBank/DDBJ whole genome shotgun (WGS) entry which is preliminary data.</text>
</comment>